<evidence type="ECO:0000313" key="2">
    <source>
        <dbReference type="EMBL" id="NEU73982.1"/>
    </source>
</evidence>
<name>A0A846H9F0_9CYAN</name>
<dbReference type="AlphaFoldDB" id="A0A846H9F0"/>
<dbReference type="InterPro" id="IPR052919">
    <property type="entry name" value="TA_system_RNase"/>
</dbReference>
<dbReference type="Proteomes" id="UP000031549">
    <property type="component" value="Unassembled WGS sequence"/>
</dbReference>
<dbReference type="EMBL" id="JTCM02000032">
    <property type="protein sequence ID" value="NEU73982.1"/>
    <property type="molecule type" value="Genomic_DNA"/>
</dbReference>
<dbReference type="CDD" id="cd09872">
    <property type="entry name" value="PIN_Sll0205-like"/>
    <property type="match status" value="1"/>
</dbReference>
<evidence type="ECO:0000259" key="1">
    <source>
        <dbReference type="Pfam" id="PF01850"/>
    </source>
</evidence>
<dbReference type="RefSeq" id="WP_039754773.1">
    <property type="nucleotide sequence ID" value="NZ_JTCM02000032.1"/>
</dbReference>
<protein>
    <submittedName>
        <fullName evidence="2">Type II toxin-antitoxin system VapC family toxin</fullName>
    </submittedName>
</protein>
<dbReference type="InterPro" id="IPR029060">
    <property type="entry name" value="PIN-like_dom_sf"/>
</dbReference>
<dbReference type="PANTHER" id="PTHR36173">
    <property type="entry name" value="RIBONUCLEASE VAPC16-RELATED"/>
    <property type="match status" value="1"/>
</dbReference>
<evidence type="ECO:0000313" key="3">
    <source>
        <dbReference type="Proteomes" id="UP000031549"/>
    </source>
</evidence>
<dbReference type="Gene3D" id="3.40.50.1010">
    <property type="entry name" value="5'-nuclease"/>
    <property type="match status" value="1"/>
</dbReference>
<dbReference type="PANTHER" id="PTHR36173:SF2">
    <property type="entry name" value="RIBONUCLEASE VAPC16"/>
    <property type="match status" value="1"/>
</dbReference>
<comment type="caution">
    <text evidence="2">The sequence shown here is derived from an EMBL/GenBank/DDBJ whole genome shotgun (WGS) entry which is preliminary data.</text>
</comment>
<dbReference type="SUPFAM" id="SSF88723">
    <property type="entry name" value="PIN domain-like"/>
    <property type="match status" value="1"/>
</dbReference>
<dbReference type="Pfam" id="PF01850">
    <property type="entry name" value="PIN"/>
    <property type="match status" value="1"/>
</dbReference>
<gene>
    <name evidence="2" type="ORF">PI95_015800</name>
</gene>
<keyword evidence="3" id="KW-1185">Reference proteome</keyword>
<proteinExistence type="predicted"/>
<reference evidence="2 3" key="1">
    <citation type="journal article" date="2015" name="Genome Announc.">
        <title>Draft Genome Sequence of Cyanobacterium Hassallia byssoidea Strain VB512170, Isolated from Monuments in India.</title>
        <authorList>
            <person name="Singh D."/>
            <person name="Chandrababunaidu M.M."/>
            <person name="Panda A."/>
            <person name="Sen D."/>
            <person name="Bhattacharyya S."/>
            <person name="Adhikary S.P."/>
            <person name="Tripathy S."/>
        </authorList>
    </citation>
    <scope>NUCLEOTIDE SEQUENCE [LARGE SCALE GENOMIC DNA]</scope>
    <source>
        <strain evidence="2 3">VB512170</strain>
    </source>
</reference>
<dbReference type="InterPro" id="IPR002716">
    <property type="entry name" value="PIN_dom"/>
</dbReference>
<organism evidence="2 3">
    <name type="scientific">Hassallia byssoidea VB512170</name>
    <dbReference type="NCBI Taxonomy" id="1304833"/>
    <lineage>
        <taxon>Bacteria</taxon>
        <taxon>Bacillati</taxon>
        <taxon>Cyanobacteriota</taxon>
        <taxon>Cyanophyceae</taxon>
        <taxon>Nostocales</taxon>
        <taxon>Tolypothrichaceae</taxon>
        <taxon>Hassallia</taxon>
    </lineage>
</organism>
<accession>A0A846H9F0</accession>
<dbReference type="InterPro" id="IPR041705">
    <property type="entry name" value="PIN_Sll0205"/>
</dbReference>
<feature type="domain" description="PIN" evidence="1">
    <location>
        <begin position="4"/>
        <end position="123"/>
    </location>
</feature>
<sequence length="128" mass="14660">MKLLLDTHTFIWWDSDPNRLSQQALALLQDQKSILLLSVTSIWEMQIKTQLGKLKLNLPLAEIVESQQRTNKIEILPITQAHAFALDNLLILHKDPFDRMLVAQANVEDAVLVTSDPIIAQYPVKHVW</sequence>